<dbReference type="Proteomes" id="UP000789524">
    <property type="component" value="Unassembled WGS sequence"/>
</dbReference>
<proteinExistence type="inferred from homology"/>
<evidence type="ECO:0000313" key="4">
    <source>
        <dbReference type="Proteomes" id="UP000789524"/>
    </source>
</evidence>
<dbReference type="OrthoDB" id="414075at2759"/>
<dbReference type="InterPro" id="IPR012337">
    <property type="entry name" value="RNaseH-like_sf"/>
</dbReference>
<dbReference type="GO" id="GO:0003723">
    <property type="term" value="F:RNA binding"/>
    <property type="evidence" value="ECO:0007669"/>
    <property type="project" value="TreeGrafter"/>
</dbReference>
<gene>
    <name evidence="3" type="ORF">DCHRY22_LOCUS15682</name>
</gene>
<evidence type="ECO:0000313" key="3">
    <source>
        <dbReference type="EMBL" id="CAG9585211.1"/>
    </source>
</evidence>
<dbReference type="GO" id="GO:1990432">
    <property type="term" value="P:siRNA 3'-end processing"/>
    <property type="evidence" value="ECO:0007669"/>
    <property type="project" value="TreeGrafter"/>
</dbReference>
<dbReference type="InterPro" id="IPR006941">
    <property type="entry name" value="RNase_CAF1"/>
</dbReference>
<evidence type="ECO:0000256" key="2">
    <source>
        <dbReference type="SAM" id="Phobius"/>
    </source>
</evidence>
<dbReference type="GO" id="GO:0000289">
    <property type="term" value="P:nuclear-transcribed mRNA poly(A) tail shortening"/>
    <property type="evidence" value="ECO:0007669"/>
    <property type="project" value="TreeGrafter"/>
</dbReference>
<name>A0A8J2RAC8_9NEOP</name>
<accession>A0A8J2RAC8</accession>
<feature type="transmembrane region" description="Helical" evidence="2">
    <location>
        <begin position="445"/>
        <end position="462"/>
    </location>
</feature>
<keyword evidence="2" id="KW-0472">Membrane</keyword>
<dbReference type="Gene3D" id="3.30.420.10">
    <property type="entry name" value="Ribonuclease H-like superfamily/Ribonuclease H"/>
    <property type="match status" value="2"/>
</dbReference>
<dbReference type="AlphaFoldDB" id="A0A8J2RAC8"/>
<keyword evidence="4" id="KW-1185">Reference proteome</keyword>
<dbReference type="PANTHER" id="PTHR15092">
    <property type="entry name" value="POLY A -SPECIFIC RIBONUCLEASE/TARGET OF EGR1, MEMBER 1"/>
    <property type="match status" value="1"/>
</dbReference>
<dbReference type="SUPFAM" id="SSF53098">
    <property type="entry name" value="Ribonuclease H-like"/>
    <property type="match status" value="1"/>
</dbReference>
<dbReference type="GO" id="GO:1990431">
    <property type="term" value="P:priRNA 3'-end processing"/>
    <property type="evidence" value="ECO:0007669"/>
    <property type="project" value="TreeGrafter"/>
</dbReference>
<comment type="similarity">
    <text evidence="1">Belongs to the CAF1 family.</text>
</comment>
<dbReference type="PANTHER" id="PTHR15092:SF22">
    <property type="entry name" value="POLY(A)-SPECIFIC RIBONUCLEASE PNLDC1"/>
    <property type="match status" value="1"/>
</dbReference>
<protein>
    <submittedName>
        <fullName evidence="3">(African queen) hypothetical protein</fullName>
    </submittedName>
</protein>
<keyword evidence="2" id="KW-0812">Transmembrane</keyword>
<reference evidence="3" key="1">
    <citation type="submission" date="2021-09" db="EMBL/GenBank/DDBJ databases">
        <authorList>
            <person name="Martin H S."/>
        </authorList>
    </citation>
    <scope>NUCLEOTIDE SEQUENCE</scope>
</reference>
<evidence type="ECO:0000256" key="1">
    <source>
        <dbReference type="ARBA" id="ARBA00008372"/>
    </source>
</evidence>
<dbReference type="InterPro" id="IPR036397">
    <property type="entry name" value="RNaseH_sf"/>
</dbReference>
<dbReference type="InterPro" id="IPR051181">
    <property type="entry name" value="CAF1_poly(A)_ribonucleases"/>
</dbReference>
<dbReference type="GO" id="GO:0005634">
    <property type="term" value="C:nucleus"/>
    <property type="evidence" value="ECO:0007669"/>
    <property type="project" value="TreeGrafter"/>
</dbReference>
<comment type="caution">
    <text evidence="3">The sequence shown here is derived from an EMBL/GenBank/DDBJ whole genome shotgun (WGS) entry which is preliminary data.</text>
</comment>
<keyword evidence="2" id="KW-1133">Transmembrane helix</keyword>
<sequence>MIMNQVGLTMFQYDRDNDRYISHSYTFHLCPQVFGDINQSFTFQASAIRFLCQHNFDYNKFTYDGLPYMSQAEEAHVKKQLKEKTLLNNLIQNMEISDERKLQSYCSEVTKWLVNTTDGTLYLDIDNPIMRYIVHCELRNRFSEVLTTDSLGNSHKVLIYRNGDVDGATSASMDTLEGNLMSYVLGFSQIIELLAEYKKPIIGHNIFLDTLLLHSQFIGPLPKSYSAFKKNINKLFPNIYDTKYISHEMGRKLTLDEVWKSNALQDLYEFFYEGKCKRLQKGLSHITLNTPFDVKQSYHEAGWDSYCSGYCFIRLGEWSSTDHRGTARPASPNEIISSLSSYCNKVNVIRSAVSYMNLVDEDPPSHRPELLHIRSLKESTICMSQVSSLLSGFGALDIKPYGARTALIAAGTHNTANKLLRHFNHHEDYRITPFKPFRHSPTGRLTIWGSALITGTIVIYFLHKKVNK</sequence>
<organism evidence="3 4">
    <name type="scientific">Danaus chrysippus</name>
    <name type="common">African queen</name>
    <dbReference type="NCBI Taxonomy" id="151541"/>
    <lineage>
        <taxon>Eukaryota</taxon>
        <taxon>Metazoa</taxon>
        <taxon>Ecdysozoa</taxon>
        <taxon>Arthropoda</taxon>
        <taxon>Hexapoda</taxon>
        <taxon>Insecta</taxon>
        <taxon>Pterygota</taxon>
        <taxon>Neoptera</taxon>
        <taxon>Endopterygota</taxon>
        <taxon>Lepidoptera</taxon>
        <taxon>Glossata</taxon>
        <taxon>Ditrysia</taxon>
        <taxon>Papilionoidea</taxon>
        <taxon>Nymphalidae</taxon>
        <taxon>Danainae</taxon>
        <taxon>Danaini</taxon>
        <taxon>Danaina</taxon>
        <taxon>Danaus</taxon>
        <taxon>Anosia</taxon>
    </lineage>
</organism>
<dbReference type="Pfam" id="PF04857">
    <property type="entry name" value="CAF1"/>
    <property type="match status" value="1"/>
</dbReference>
<dbReference type="GO" id="GO:0000175">
    <property type="term" value="F:3'-5'-RNA exonuclease activity"/>
    <property type="evidence" value="ECO:0007669"/>
    <property type="project" value="TreeGrafter"/>
</dbReference>
<dbReference type="GO" id="GO:0005783">
    <property type="term" value="C:endoplasmic reticulum"/>
    <property type="evidence" value="ECO:0007669"/>
    <property type="project" value="TreeGrafter"/>
</dbReference>
<dbReference type="EMBL" id="CAKASE010000083">
    <property type="protein sequence ID" value="CAG9585211.1"/>
    <property type="molecule type" value="Genomic_DNA"/>
</dbReference>